<evidence type="ECO:0000313" key="3">
    <source>
        <dbReference type="EMBL" id="MXV18631.1"/>
    </source>
</evidence>
<dbReference type="GO" id="GO:0003677">
    <property type="term" value="F:DNA binding"/>
    <property type="evidence" value="ECO:0007669"/>
    <property type="project" value="InterPro"/>
</dbReference>
<protein>
    <submittedName>
        <fullName evidence="3">Recombinase family protein</fullName>
    </submittedName>
</protein>
<dbReference type="RefSeq" id="WP_160976656.1">
    <property type="nucleotide sequence ID" value="NZ_WVHK01000006.1"/>
</dbReference>
<gene>
    <name evidence="3" type="ORF">GLX28_03135</name>
</gene>
<feature type="domain" description="Recombinase" evidence="2">
    <location>
        <begin position="153"/>
        <end position="261"/>
    </location>
</feature>
<evidence type="ECO:0000313" key="4">
    <source>
        <dbReference type="Proteomes" id="UP000430519"/>
    </source>
</evidence>
<reference evidence="3 4" key="1">
    <citation type="submission" date="2019-11" db="EMBL/GenBank/DDBJ databases">
        <title>Genome sequence of Deinococcus xianganensis Y35, AI-2 producing algicidal bacterium, isolated from lake water.</title>
        <authorList>
            <person name="Li Y."/>
        </authorList>
    </citation>
    <scope>NUCLEOTIDE SEQUENCE [LARGE SCALE GENOMIC DNA]</scope>
    <source>
        <strain evidence="3 4">Y35</strain>
    </source>
</reference>
<dbReference type="PROSITE" id="PS51736">
    <property type="entry name" value="RECOMBINASES_3"/>
    <property type="match status" value="1"/>
</dbReference>
<dbReference type="GO" id="GO:0000150">
    <property type="term" value="F:DNA strand exchange activity"/>
    <property type="evidence" value="ECO:0007669"/>
    <property type="project" value="InterPro"/>
</dbReference>
<sequence>MSVLQAAIYLRVSGRFQAGPDRFGLASQEHDARTYAARLGLQVARVYVDQITGVSSDRVQFQQLLQDAPAYSAVILGVQDRLARDVPLSYAMLGALQDAGLKVYSAGEGALDLEDDSSALGFGIRAVIADQERRRITKRMYGGMLAKVRSGRPARTINAFGWRDGQVDPEQAQWVRWIFERLESTGLTNVAYELAERGVLSPTGLPQWRRAQLVKMVHNPLYIGRYEFGRKGERVSTPVEAIVSEEQARRTQAMLRTRRKEQGRPGAKTAVLQLQGVVRCGECGRVVTTTPVRVRADGRQVAYYFCRATLRAEGATCDHRTYYRMDLLHDVAREGLQQLLSSPTLIQGAVEDLTLPEQQQRRVQADLERLDAQWERWKGALRIGAITPEELATERRRIDQARAALLVTPERPVIDVQAWRDRVGHAVASLPLNEALRAAGITVLVHTGGRVTFRIRA</sequence>
<dbReference type="PANTHER" id="PTHR30461">
    <property type="entry name" value="DNA-INVERTASE FROM LAMBDOID PROPHAGE"/>
    <property type="match status" value="1"/>
</dbReference>
<dbReference type="PANTHER" id="PTHR30461:SF23">
    <property type="entry name" value="DNA RECOMBINASE-RELATED"/>
    <property type="match status" value="1"/>
</dbReference>
<dbReference type="Proteomes" id="UP000430519">
    <property type="component" value="Unassembled WGS sequence"/>
</dbReference>
<feature type="domain" description="Resolvase/invertase-type recombinase catalytic" evidence="1">
    <location>
        <begin position="5"/>
        <end position="151"/>
    </location>
</feature>
<dbReference type="EMBL" id="WVHK01000006">
    <property type="protein sequence ID" value="MXV18631.1"/>
    <property type="molecule type" value="Genomic_DNA"/>
</dbReference>
<dbReference type="PROSITE" id="PS51737">
    <property type="entry name" value="RECOMBINASE_DNA_BIND"/>
    <property type="match status" value="1"/>
</dbReference>
<comment type="caution">
    <text evidence="3">The sequence shown here is derived from an EMBL/GenBank/DDBJ whole genome shotgun (WGS) entry which is preliminary data.</text>
</comment>
<dbReference type="Pfam" id="PF13408">
    <property type="entry name" value="Zn_ribbon_recom"/>
    <property type="match status" value="1"/>
</dbReference>
<dbReference type="Gene3D" id="3.90.1750.20">
    <property type="entry name" value="Putative Large Serine Recombinase, Chain B, Domain 2"/>
    <property type="match status" value="1"/>
</dbReference>
<dbReference type="InterPro" id="IPR025827">
    <property type="entry name" value="Zn_ribbon_recom_dom"/>
</dbReference>
<dbReference type="InterPro" id="IPR038109">
    <property type="entry name" value="DNA_bind_recomb_sf"/>
</dbReference>
<organism evidence="3 4">
    <name type="scientific">Deinococcus xianganensis</name>
    <dbReference type="NCBI Taxonomy" id="1507289"/>
    <lineage>
        <taxon>Bacteria</taxon>
        <taxon>Thermotogati</taxon>
        <taxon>Deinococcota</taxon>
        <taxon>Deinococci</taxon>
        <taxon>Deinococcales</taxon>
        <taxon>Deinococcaceae</taxon>
        <taxon>Deinococcus</taxon>
    </lineage>
</organism>
<dbReference type="InterPro" id="IPR006119">
    <property type="entry name" value="Resolv_N"/>
</dbReference>
<keyword evidence="4" id="KW-1185">Reference proteome</keyword>
<accession>A0A6I4YF62</accession>
<name>A0A6I4YF62_9DEIO</name>
<dbReference type="CDD" id="cd00338">
    <property type="entry name" value="Ser_Recombinase"/>
    <property type="match status" value="1"/>
</dbReference>
<dbReference type="Pfam" id="PF07508">
    <property type="entry name" value="Recombinase"/>
    <property type="match status" value="1"/>
</dbReference>
<dbReference type="InterPro" id="IPR050639">
    <property type="entry name" value="SSR_resolvase"/>
</dbReference>
<proteinExistence type="predicted"/>
<dbReference type="SMART" id="SM00857">
    <property type="entry name" value="Resolvase"/>
    <property type="match status" value="1"/>
</dbReference>
<evidence type="ECO:0000259" key="1">
    <source>
        <dbReference type="PROSITE" id="PS51736"/>
    </source>
</evidence>
<dbReference type="InterPro" id="IPR036162">
    <property type="entry name" value="Resolvase-like_N_sf"/>
</dbReference>
<evidence type="ECO:0000259" key="2">
    <source>
        <dbReference type="PROSITE" id="PS51737"/>
    </source>
</evidence>
<dbReference type="InterPro" id="IPR011109">
    <property type="entry name" value="DNA_bind_recombinase_dom"/>
</dbReference>
<dbReference type="Pfam" id="PF00239">
    <property type="entry name" value="Resolvase"/>
    <property type="match status" value="1"/>
</dbReference>
<dbReference type="SUPFAM" id="SSF53041">
    <property type="entry name" value="Resolvase-like"/>
    <property type="match status" value="1"/>
</dbReference>
<dbReference type="AlphaFoldDB" id="A0A6I4YF62"/>
<dbReference type="Gene3D" id="3.40.50.1390">
    <property type="entry name" value="Resolvase, N-terminal catalytic domain"/>
    <property type="match status" value="1"/>
</dbReference>